<dbReference type="SUPFAM" id="SSF53167">
    <property type="entry name" value="Purine and uridine phosphorylases"/>
    <property type="match status" value="1"/>
</dbReference>
<feature type="region of interest" description="Disordered" evidence="1">
    <location>
        <begin position="126"/>
        <end position="146"/>
    </location>
</feature>
<dbReference type="EC" id="1.17.7.4" evidence="3"/>
<keyword evidence="4" id="KW-1185">Reference proteome</keyword>
<dbReference type="InterPro" id="IPR000845">
    <property type="entry name" value="Nucleoside_phosphorylase_d"/>
</dbReference>
<sequence>MTRLLICAALALEARALRHGLAAAPPAGVEARVIRTGMGPRRAARAGCLLPPYDALAVAGFGGALDAALRPGDVVVADEVRFGARAHPCASASLLAGELTRAGLRVRVGPLLTIGHVVRETERRRLAATRRPGPVPGPRGASSPGRDVALAVDMESGPLTEAAGGRPVAAVRVVVDGPGTPLLGLATLRAGLTARRALRLAGPALTRWARAVEQTGPRPGRTEDDIRIPPPGEVLS</sequence>
<dbReference type="Proteomes" id="UP000588112">
    <property type="component" value="Unassembled WGS sequence"/>
</dbReference>
<reference evidence="3 4" key="1">
    <citation type="submission" date="2020-08" db="EMBL/GenBank/DDBJ databases">
        <title>Sequencing the genomes of 1000 actinobacteria strains.</title>
        <authorList>
            <person name="Klenk H.-P."/>
        </authorList>
    </citation>
    <scope>NUCLEOTIDE SEQUENCE [LARGE SCALE GENOMIC DNA]</scope>
    <source>
        <strain evidence="3 4">DSM 45790</strain>
    </source>
</reference>
<feature type="domain" description="Nucleoside phosphorylase" evidence="2">
    <location>
        <begin position="28"/>
        <end position="177"/>
    </location>
</feature>
<dbReference type="Pfam" id="PF01048">
    <property type="entry name" value="PNP_UDP_1"/>
    <property type="match status" value="1"/>
</dbReference>
<dbReference type="InterPro" id="IPR035994">
    <property type="entry name" value="Nucleoside_phosphorylase_sf"/>
</dbReference>
<evidence type="ECO:0000313" key="3">
    <source>
        <dbReference type="EMBL" id="MBB5626246.1"/>
    </source>
</evidence>
<dbReference type="RefSeq" id="WP_184610102.1">
    <property type="nucleotide sequence ID" value="NZ_BOOS01000062.1"/>
</dbReference>
<evidence type="ECO:0000259" key="2">
    <source>
        <dbReference type="Pfam" id="PF01048"/>
    </source>
</evidence>
<organism evidence="3 4">
    <name type="scientific">Sphaerisporangium krabiense</name>
    <dbReference type="NCBI Taxonomy" id="763782"/>
    <lineage>
        <taxon>Bacteria</taxon>
        <taxon>Bacillati</taxon>
        <taxon>Actinomycetota</taxon>
        <taxon>Actinomycetes</taxon>
        <taxon>Streptosporangiales</taxon>
        <taxon>Streptosporangiaceae</taxon>
        <taxon>Sphaerisporangium</taxon>
    </lineage>
</organism>
<name>A0A7W8Z2J9_9ACTN</name>
<protein>
    <submittedName>
        <fullName evidence="3">4-hydroxy-3-methylbut-2-enyl diphosphate reductase</fullName>
        <ecNumber evidence="3">1.17.7.4</ecNumber>
    </submittedName>
</protein>
<dbReference type="GO" id="GO:0051745">
    <property type="term" value="F:4-hydroxy-3-methylbut-2-enyl diphosphate reductase activity"/>
    <property type="evidence" value="ECO:0007669"/>
    <property type="project" value="UniProtKB-EC"/>
</dbReference>
<proteinExistence type="predicted"/>
<dbReference type="Gene3D" id="3.40.50.1580">
    <property type="entry name" value="Nucleoside phosphorylase domain"/>
    <property type="match status" value="1"/>
</dbReference>
<dbReference type="AlphaFoldDB" id="A0A7W8Z2J9"/>
<evidence type="ECO:0000313" key="4">
    <source>
        <dbReference type="Proteomes" id="UP000588112"/>
    </source>
</evidence>
<feature type="region of interest" description="Disordered" evidence="1">
    <location>
        <begin position="212"/>
        <end position="236"/>
    </location>
</feature>
<comment type="caution">
    <text evidence="3">The sequence shown here is derived from an EMBL/GenBank/DDBJ whole genome shotgun (WGS) entry which is preliminary data.</text>
</comment>
<dbReference type="GO" id="GO:0009116">
    <property type="term" value="P:nucleoside metabolic process"/>
    <property type="evidence" value="ECO:0007669"/>
    <property type="project" value="InterPro"/>
</dbReference>
<dbReference type="EMBL" id="JACHBR010000001">
    <property type="protein sequence ID" value="MBB5626246.1"/>
    <property type="molecule type" value="Genomic_DNA"/>
</dbReference>
<gene>
    <name evidence="3" type="ORF">BJ981_001945</name>
</gene>
<keyword evidence="3" id="KW-0560">Oxidoreductase</keyword>
<evidence type="ECO:0000256" key="1">
    <source>
        <dbReference type="SAM" id="MobiDB-lite"/>
    </source>
</evidence>
<accession>A0A7W8Z2J9</accession>